<evidence type="ECO:0000313" key="1">
    <source>
        <dbReference type="EMBL" id="AYV85722.1"/>
    </source>
</evidence>
<organism evidence="1">
    <name type="scientific">Satyrvirus sp</name>
    <dbReference type="NCBI Taxonomy" id="2487771"/>
    <lineage>
        <taxon>Viruses</taxon>
        <taxon>Varidnaviria</taxon>
        <taxon>Bamfordvirae</taxon>
        <taxon>Nucleocytoviricota</taxon>
        <taxon>Megaviricetes</taxon>
        <taxon>Imitervirales</taxon>
        <taxon>Mimiviridae</taxon>
        <taxon>Megamimivirinae</taxon>
    </lineage>
</organism>
<gene>
    <name evidence="1" type="ORF">Satyrvirus34_2</name>
</gene>
<name>A0A3G5AEW1_9VIRU</name>
<dbReference type="EMBL" id="MK072470">
    <property type="protein sequence ID" value="AYV85722.1"/>
    <property type="molecule type" value="Genomic_DNA"/>
</dbReference>
<reference evidence="1" key="1">
    <citation type="submission" date="2018-10" db="EMBL/GenBank/DDBJ databases">
        <title>Hidden diversity of soil giant viruses.</title>
        <authorList>
            <person name="Schulz F."/>
            <person name="Alteio L."/>
            <person name="Goudeau D."/>
            <person name="Ryan E.M."/>
            <person name="Malmstrom R.R."/>
            <person name="Blanchard J."/>
            <person name="Woyke T."/>
        </authorList>
    </citation>
    <scope>NUCLEOTIDE SEQUENCE</scope>
    <source>
        <strain evidence="1">SAV1</strain>
    </source>
</reference>
<sequence>MVNNDGGGGWILMKVNIQRRPLRILIMVNNNGGQIDIDEGKYSKKAVANTYNG</sequence>
<accession>A0A3G5AEW1</accession>
<protein>
    <submittedName>
        <fullName evidence="1">Uncharacterized protein</fullName>
    </submittedName>
</protein>
<proteinExistence type="predicted"/>